<protein>
    <submittedName>
        <fullName evidence="1">Uncharacterized protein</fullName>
    </submittedName>
</protein>
<gene>
    <name evidence="1" type="ORF">T01_11736</name>
</gene>
<dbReference type="AlphaFoldDB" id="A0A0V1BWB4"/>
<reference evidence="1 2" key="1">
    <citation type="submission" date="2015-01" db="EMBL/GenBank/DDBJ databases">
        <title>Evolution of Trichinella species and genotypes.</title>
        <authorList>
            <person name="Korhonen P.K."/>
            <person name="Edoardo P."/>
            <person name="Giuseppe L.R."/>
            <person name="Gasser R.B."/>
        </authorList>
    </citation>
    <scope>NUCLEOTIDE SEQUENCE [LARGE SCALE GENOMIC DNA]</scope>
    <source>
        <strain evidence="1">ISS3</strain>
    </source>
</reference>
<accession>A0A0V1BWB4</accession>
<proteinExistence type="predicted"/>
<dbReference type="InParanoid" id="A0A0V1BWB4"/>
<evidence type="ECO:0000313" key="1">
    <source>
        <dbReference type="EMBL" id="KRY41435.1"/>
    </source>
</evidence>
<keyword evidence="2" id="KW-1185">Reference proteome</keyword>
<organism evidence="1 2">
    <name type="scientific">Trichinella spiralis</name>
    <name type="common">Trichina worm</name>
    <dbReference type="NCBI Taxonomy" id="6334"/>
    <lineage>
        <taxon>Eukaryota</taxon>
        <taxon>Metazoa</taxon>
        <taxon>Ecdysozoa</taxon>
        <taxon>Nematoda</taxon>
        <taxon>Enoplea</taxon>
        <taxon>Dorylaimia</taxon>
        <taxon>Trichinellida</taxon>
        <taxon>Trichinellidae</taxon>
        <taxon>Trichinella</taxon>
    </lineage>
</organism>
<evidence type="ECO:0000313" key="2">
    <source>
        <dbReference type="Proteomes" id="UP000054776"/>
    </source>
</evidence>
<name>A0A0V1BWB4_TRISP</name>
<dbReference type="EMBL" id="JYDH01000008">
    <property type="protein sequence ID" value="KRY41435.1"/>
    <property type="molecule type" value="Genomic_DNA"/>
</dbReference>
<dbReference type="Proteomes" id="UP000054776">
    <property type="component" value="Unassembled WGS sequence"/>
</dbReference>
<sequence>MLKLTSRPRRQALNSQALATLLNNLASDNIPVASKYCQIIENFSSMLKFEAVIEIILHQNYSNPSTANDNS</sequence>
<comment type="caution">
    <text evidence="1">The sequence shown here is derived from an EMBL/GenBank/DDBJ whole genome shotgun (WGS) entry which is preliminary data.</text>
</comment>